<comment type="caution">
    <text evidence="1">The sequence shown here is derived from an EMBL/GenBank/DDBJ whole genome shotgun (WGS) entry which is preliminary data.</text>
</comment>
<reference evidence="1 2" key="1">
    <citation type="journal article" date="2020" name="bioRxiv">
        <title>Metabolic contributions of an alphaproteobacterial endosymbiont in the apicomplexan Cardiosporidium cionae.</title>
        <authorList>
            <person name="Hunter E.S."/>
            <person name="Paight C.J."/>
            <person name="Lane C.E."/>
        </authorList>
    </citation>
    <scope>NUCLEOTIDE SEQUENCE [LARGE SCALE GENOMIC DNA]</scope>
    <source>
        <strain evidence="1">ESH_2018</strain>
    </source>
</reference>
<keyword evidence="2" id="KW-1185">Reference proteome</keyword>
<proteinExistence type="predicted"/>
<dbReference type="PANTHER" id="PTHR13223">
    <property type="entry name" value="ACIDIC FIBROBLAST GROWTH FACTOR INTRACELLULAR BINDING PROTEIN"/>
    <property type="match status" value="1"/>
</dbReference>
<dbReference type="PANTHER" id="PTHR13223:SF2">
    <property type="entry name" value="ACIDIC FIBROBLAST GROWTH FACTOR INTRACELLULAR-BINDING PROTEIN"/>
    <property type="match status" value="1"/>
</dbReference>
<evidence type="ECO:0000313" key="2">
    <source>
        <dbReference type="Proteomes" id="UP000823046"/>
    </source>
</evidence>
<name>A0ABQ7J8E7_9APIC</name>
<organism evidence="1 2">
    <name type="scientific">Cardiosporidium cionae</name>
    <dbReference type="NCBI Taxonomy" id="476202"/>
    <lineage>
        <taxon>Eukaryota</taxon>
        <taxon>Sar</taxon>
        <taxon>Alveolata</taxon>
        <taxon>Apicomplexa</taxon>
        <taxon>Aconoidasida</taxon>
        <taxon>Nephromycida</taxon>
        <taxon>Cardiosporidium</taxon>
    </lineage>
</organism>
<accession>A0ABQ7J8E7</accession>
<dbReference type="InterPro" id="IPR008614">
    <property type="entry name" value="FIBP"/>
</dbReference>
<dbReference type="Pfam" id="PF05427">
    <property type="entry name" value="FIBP"/>
    <property type="match status" value="1"/>
</dbReference>
<sequence length="494" mass="56066">MANWKEKEVAFFSLDSFPFNRHILYLWLHGFTVTQSTLIVLESFGGYLDECLSHGSSPVVTEGGISASTQPPMTKSISTSILPSSGHSFTETGRNFSRGRGGGLAVPFSSPPSESPSEIISPAIKQTTAHSVKSSPNVPFSWEKHHPTINKFLECFIKQQFYTFEFLEPFLVNPFMFLQETIIQMKLSDRIFIIQSYHEIQVGFLRELWKLRKKAFTLSLRRILTIASSCGIPVISLHRQLENLKRVYKWISTPSSSATFVSILAEKSNTGVISQSEEIRSFSFAHIIGYSLYRRYFQICWIFQHKISCATKRLLHLQWTHIEALVELLLIKLNFETLDIPMHVIRYSKELQDLYKKVKPFEDLKQNFLTAIRSADSNGTAQRFSRYVDNQRTFSLLKTLLDFIFCFSSPKKFSKVFLFLLDISERRAGTGLFFEGILSAFQVSLSKPSLQVFAATCCDIAKSFGKKLETLCVAPNEGIPSEETGDALLPLVST</sequence>
<dbReference type="Proteomes" id="UP000823046">
    <property type="component" value="Unassembled WGS sequence"/>
</dbReference>
<dbReference type="EMBL" id="JADAQX010000431">
    <property type="protein sequence ID" value="KAF8820265.1"/>
    <property type="molecule type" value="Genomic_DNA"/>
</dbReference>
<protein>
    <submittedName>
        <fullName evidence="1">Uncharacterized protein</fullName>
    </submittedName>
</protein>
<evidence type="ECO:0000313" key="1">
    <source>
        <dbReference type="EMBL" id="KAF8820265.1"/>
    </source>
</evidence>
<gene>
    <name evidence="1" type="ORF">IE077_000532</name>
</gene>